<keyword evidence="4" id="KW-0472">Membrane</keyword>
<evidence type="ECO:0000256" key="3">
    <source>
        <dbReference type="PROSITE-ProRule" id="PRU00339"/>
    </source>
</evidence>
<dbReference type="InterPro" id="IPR019734">
    <property type="entry name" value="TPR_rpt"/>
</dbReference>
<evidence type="ECO:0000256" key="2">
    <source>
        <dbReference type="ARBA" id="ARBA00022803"/>
    </source>
</evidence>
<organism evidence="6 7">
    <name type="scientific">Flavobacterium qiangtangense</name>
    <dbReference type="NCBI Taxonomy" id="1442595"/>
    <lineage>
        <taxon>Bacteria</taxon>
        <taxon>Pseudomonadati</taxon>
        <taxon>Bacteroidota</taxon>
        <taxon>Flavobacteriia</taxon>
        <taxon>Flavobacteriales</taxon>
        <taxon>Flavobacteriaceae</taxon>
        <taxon>Flavobacterium</taxon>
    </lineage>
</organism>
<proteinExistence type="predicted"/>
<dbReference type="Pfam" id="PF13414">
    <property type="entry name" value="TPR_11"/>
    <property type="match status" value="1"/>
</dbReference>
<feature type="transmembrane region" description="Helical" evidence="4">
    <location>
        <begin position="129"/>
        <end position="147"/>
    </location>
</feature>
<name>A0ABW1PUP7_9FLAO</name>
<evidence type="ECO:0000313" key="6">
    <source>
        <dbReference type="EMBL" id="MFC6098492.1"/>
    </source>
</evidence>
<evidence type="ECO:0000259" key="5">
    <source>
        <dbReference type="SMART" id="SM00287"/>
    </source>
</evidence>
<accession>A0ABW1PUP7</accession>
<dbReference type="SMART" id="SM00028">
    <property type="entry name" value="TPR"/>
    <property type="match status" value="2"/>
</dbReference>
<dbReference type="InterPro" id="IPR003646">
    <property type="entry name" value="SH3-like_bac-type"/>
</dbReference>
<keyword evidence="4" id="KW-0812">Transmembrane</keyword>
<dbReference type="SMART" id="SM00287">
    <property type="entry name" value="SH3b"/>
    <property type="match status" value="1"/>
</dbReference>
<dbReference type="InterPro" id="IPR047150">
    <property type="entry name" value="SGT"/>
</dbReference>
<keyword evidence="7" id="KW-1185">Reference proteome</keyword>
<keyword evidence="1" id="KW-0677">Repeat</keyword>
<dbReference type="SUPFAM" id="SSF48452">
    <property type="entry name" value="TPR-like"/>
    <property type="match status" value="1"/>
</dbReference>
<sequence length="247" mass="28582">MKNILYIFLLFTQVFWAQNAFEKGNALYKKDKFQEAITEYESILNSKNHSAEVYFNLGNAYYKLNKVAPSIYNYEKALLLNPNYGEAKNNLRFAQNMTIDEIKPIERVGFGKTVDDFTSQYTFDDWGKIAIGFSVVFLLFFVAYYFFSNTILKRIFFIGMFFALIGLVFSVSFAVSEKSRVEKDKPAIIFAERITAKANPKESAKDSFTLHEGTKVQILETSNDWRKIQLADERVGWISKEALKEIK</sequence>
<feature type="transmembrane region" description="Helical" evidence="4">
    <location>
        <begin position="154"/>
        <end position="175"/>
    </location>
</feature>
<dbReference type="PANTHER" id="PTHR45831:SF2">
    <property type="entry name" value="LD24721P"/>
    <property type="match status" value="1"/>
</dbReference>
<dbReference type="EMBL" id="JBHSQB010000021">
    <property type="protein sequence ID" value="MFC6098492.1"/>
    <property type="molecule type" value="Genomic_DNA"/>
</dbReference>
<evidence type="ECO:0000313" key="7">
    <source>
        <dbReference type="Proteomes" id="UP001596287"/>
    </source>
</evidence>
<dbReference type="Gene3D" id="1.25.40.10">
    <property type="entry name" value="Tetratricopeptide repeat domain"/>
    <property type="match status" value="1"/>
</dbReference>
<dbReference type="RefSeq" id="WP_379793513.1">
    <property type="nucleotide sequence ID" value="NZ_JBHSQB010000021.1"/>
</dbReference>
<reference evidence="7" key="1">
    <citation type="journal article" date="2019" name="Int. J. Syst. Evol. Microbiol.">
        <title>The Global Catalogue of Microorganisms (GCM) 10K type strain sequencing project: providing services to taxonomists for standard genome sequencing and annotation.</title>
        <authorList>
            <consortium name="The Broad Institute Genomics Platform"/>
            <consortium name="The Broad Institute Genome Sequencing Center for Infectious Disease"/>
            <person name="Wu L."/>
            <person name="Ma J."/>
        </authorList>
    </citation>
    <scope>NUCLEOTIDE SEQUENCE [LARGE SCALE GENOMIC DNA]</scope>
    <source>
        <strain evidence="7">CCUG 49679</strain>
    </source>
</reference>
<dbReference type="PROSITE" id="PS50005">
    <property type="entry name" value="TPR"/>
    <property type="match status" value="1"/>
</dbReference>
<dbReference type="Proteomes" id="UP001596287">
    <property type="component" value="Unassembled WGS sequence"/>
</dbReference>
<dbReference type="InterPro" id="IPR011990">
    <property type="entry name" value="TPR-like_helical_dom_sf"/>
</dbReference>
<dbReference type="Gene3D" id="2.30.30.40">
    <property type="entry name" value="SH3 Domains"/>
    <property type="match status" value="1"/>
</dbReference>
<keyword evidence="4" id="KW-1133">Transmembrane helix</keyword>
<evidence type="ECO:0000256" key="1">
    <source>
        <dbReference type="ARBA" id="ARBA00022737"/>
    </source>
</evidence>
<comment type="caution">
    <text evidence="6">The sequence shown here is derived from an EMBL/GenBank/DDBJ whole genome shotgun (WGS) entry which is preliminary data.</text>
</comment>
<gene>
    <name evidence="6" type="ORF">ACFPVY_17725</name>
</gene>
<keyword evidence="2 3" id="KW-0802">TPR repeat</keyword>
<feature type="repeat" description="TPR" evidence="3">
    <location>
        <begin position="51"/>
        <end position="84"/>
    </location>
</feature>
<dbReference type="Pfam" id="PF08239">
    <property type="entry name" value="SH3_3"/>
    <property type="match status" value="1"/>
</dbReference>
<evidence type="ECO:0000256" key="4">
    <source>
        <dbReference type="SAM" id="Phobius"/>
    </source>
</evidence>
<dbReference type="PROSITE" id="PS50293">
    <property type="entry name" value="TPR_REGION"/>
    <property type="match status" value="1"/>
</dbReference>
<feature type="domain" description="SH3b" evidence="5">
    <location>
        <begin position="184"/>
        <end position="246"/>
    </location>
</feature>
<dbReference type="PANTHER" id="PTHR45831">
    <property type="entry name" value="LD24721P"/>
    <property type="match status" value="1"/>
</dbReference>
<protein>
    <submittedName>
        <fullName evidence="6">Tetratricopeptide repeat protein</fullName>
    </submittedName>
</protein>